<dbReference type="GO" id="GO:0047533">
    <property type="term" value="F:2,5-dioxovalerate dehydrogenase (NADP+) activity"/>
    <property type="evidence" value="ECO:0007669"/>
    <property type="project" value="UniProtKB-EC"/>
</dbReference>
<evidence type="ECO:0000256" key="2">
    <source>
        <dbReference type="ARBA" id="ARBA00023002"/>
    </source>
</evidence>
<dbReference type="STRING" id="662367.SAMN05216167_103464"/>
<dbReference type="InterPro" id="IPR044151">
    <property type="entry name" value="ALDH_KGSADH"/>
</dbReference>
<dbReference type="SUPFAM" id="SSF53720">
    <property type="entry name" value="ALDH-like"/>
    <property type="match status" value="1"/>
</dbReference>
<proteinExistence type="inferred from homology"/>
<dbReference type="Gene3D" id="3.40.309.10">
    <property type="entry name" value="Aldehyde Dehydrogenase, Chain A, domain 2"/>
    <property type="match status" value="1"/>
</dbReference>
<comment type="similarity">
    <text evidence="1">Belongs to the aldehyde dehydrogenase family.</text>
</comment>
<sequence length="519" mass="54736">MTNAPITTTSPIDSFQGINPATGEALPGFFQEATTDEVAQACELAAKAFSEYRKKSGAEKAKFLEQIATEIEALGDELLTRAQAESGLPLARLTGERGRTTGQLRLFADYLREGSWVDARIDTALPDRQPLPRPDLRQMLRPLGPVGVFGASNFPLAFSVAGGDTASALAAGCPVVVKGHPAHPGTSKLVGEAISRAVTICGMPAGTFSIVQGRTVAVGMAIVNHPAIKAVGFTGSFRGGKALFDAAARRPEPIPVYAEMGSTNPVFFLPKILQEKGSVLAQSYVGSVTLGVGQFCTNPGLAIVQQSPEVDMFLQEAGNTITKSQPAAMLTQGIQRAFTEGIGKLSEAEGVNVLAQATAVESFAHGTPTLLKTTADALVANPALAEEVFGPSSVIVEASSREQLLAVANGLEGHLTATVYGTDDELLEYTDLLEILEQKVGRLLINGFPTGVEVSHAMQHGGPYPATTDSRSTSVGTNAILRFARPVCYQNFPDALLPDELKAANPLHIWRLVDGKWMS</sequence>
<dbReference type="InterPro" id="IPR015590">
    <property type="entry name" value="Aldehyde_DH_dom"/>
</dbReference>
<gene>
    <name evidence="7" type="ORF">SAMN05216167_103464</name>
</gene>
<dbReference type="FunFam" id="3.40.605.10:FF:000037">
    <property type="entry name" value="NADP-dependent fatty aldehyde dehydrogenase"/>
    <property type="match status" value="1"/>
</dbReference>
<organism evidence="7 8">
    <name type="scientific">Spirosoma endophyticum</name>
    <dbReference type="NCBI Taxonomy" id="662367"/>
    <lineage>
        <taxon>Bacteria</taxon>
        <taxon>Pseudomonadati</taxon>
        <taxon>Bacteroidota</taxon>
        <taxon>Cytophagia</taxon>
        <taxon>Cytophagales</taxon>
        <taxon>Cytophagaceae</taxon>
        <taxon>Spirosoma</taxon>
    </lineage>
</organism>
<dbReference type="InterPro" id="IPR016162">
    <property type="entry name" value="Ald_DH_N"/>
</dbReference>
<feature type="domain" description="Aldehyde dehydrogenase" evidence="6">
    <location>
        <begin position="13"/>
        <end position="462"/>
    </location>
</feature>
<dbReference type="CDD" id="cd07129">
    <property type="entry name" value="ALDH_KGSADH"/>
    <property type="match status" value="1"/>
</dbReference>
<dbReference type="PANTHER" id="PTHR43353:SF3">
    <property type="entry name" value="ALDEHYDE DEHYDROGENASE-RELATED"/>
    <property type="match status" value="1"/>
</dbReference>
<dbReference type="InterPro" id="IPR016161">
    <property type="entry name" value="Ald_DH/histidinol_DH"/>
</dbReference>
<evidence type="ECO:0000259" key="6">
    <source>
        <dbReference type="Pfam" id="PF00171"/>
    </source>
</evidence>
<accession>A0A1I1PW79</accession>
<dbReference type="RefSeq" id="WP_093825993.1">
    <property type="nucleotide sequence ID" value="NZ_FOLQ01000003.1"/>
</dbReference>
<evidence type="ECO:0000256" key="5">
    <source>
        <dbReference type="ARBA" id="ARBA00067023"/>
    </source>
</evidence>
<evidence type="ECO:0000256" key="4">
    <source>
        <dbReference type="ARBA" id="ARBA00051918"/>
    </source>
</evidence>
<dbReference type="EC" id="1.2.1.26" evidence="5"/>
<name>A0A1I1PW79_9BACT</name>
<evidence type="ECO:0000256" key="1">
    <source>
        <dbReference type="ARBA" id="ARBA00009986"/>
    </source>
</evidence>
<dbReference type="AlphaFoldDB" id="A0A1I1PW79"/>
<dbReference type="Proteomes" id="UP000198598">
    <property type="component" value="Unassembled WGS sequence"/>
</dbReference>
<dbReference type="OrthoDB" id="9770537at2"/>
<reference evidence="7 8" key="1">
    <citation type="submission" date="2016-10" db="EMBL/GenBank/DDBJ databases">
        <authorList>
            <person name="de Groot N.N."/>
        </authorList>
    </citation>
    <scope>NUCLEOTIDE SEQUENCE [LARGE SCALE GENOMIC DNA]</scope>
    <source>
        <strain evidence="7 8">DSM 26130</strain>
    </source>
</reference>
<evidence type="ECO:0000313" key="7">
    <source>
        <dbReference type="EMBL" id="SFD13977.1"/>
    </source>
</evidence>
<comment type="catalytic activity">
    <reaction evidence="3">
        <text>2,5-dioxopentanoate + NAD(+) + H2O = 2-oxoglutarate + NADH + 2 H(+)</text>
        <dbReference type="Rhea" id="RHEA:47152"/>
        <dbReference type="ChEBI" id="CHEBI:15377"/>
        <dbReference type="ChEBI" id="CHEBI:15378"/>
        <dbReference type="ChEBI" id="CHEBI:16810"/>
        <dbReference type="ChEBI" id="CHEBI:57540"/>
        <dbReference type="ChEBI" id="CHEBI:57945"/>
        <dbReference type="ChEBI" id="CHEBI:58136"/>
    </reaction>
</comment>
<dbReference type="PANTHER" id="PTHR43353">
    <property type="entry name" value="SUCCINATE-SEMIALDEHYDE DEHYDROGENASE, MITOCHONDRIAL"/>
    <property type="match status" value="1"/>
</dbReference>
<evidence type="ECO:0000256" key="3">
    <source>
        <dbReference type="ARBA" id="ARBA00050769"/>
    </source>
</evidence>
<evidence type="ECO:0000313" key="8">
    <source>
        <dbReference type="Proteomes" id="UP000198598"/>
    </source>
</evidence>
<dbReference type="InterPro" id="IPR016163">
    <property type="entry name" value="Ald_DH_C"/>
</dbReference>
<dbReference type="InterPro" id="IPR050740">
    <property type="entry name" value="Aldehyde_DH_Superfamily"/>
</dbReference>
<dbReference type="EMBL" id="FOLQ01000003">
    <property type="protein sequence ID" value="SFD13977.1"/>
    <property type="molecule type" value="Genomic_DNA"/>
</dbReference>
<dbReference type="Gene3D" id="3.40.605.10">
    <property type="entry name" value="Aldehyde Dehydrogenase, Chain A, domain 1"/>
    <property type="match status" value="1"/>
</dbReference>
<comment type="catalytic activity">
    <reaction evidence="4">
        <text>2,5-dioxopentanoate + NADP(+) + H2O = 2-oxoglutarate + NADPH + 2 H(+)</text>
        <dbReference type="Rhea" id="RHEA:11296"/>
        <dbReference type="ChEBI" id="CHEBI:15377"/>
        <dbReference type="ChEBI" id="CHEBI:15378"/>
        <dbReference type="ChEBI" id="CHEBI:16810"/>
        <dbReference type="ChEBI" id="CHEBI:57783"/>
        <dbReference type="ChEBI" id="CHEBI:58136"/>
        <dbReference type="ChEBI" id="CHEBI:58349"/>
        <dbReference type="EC" id="1.2.1.26"/>
    </reaction>
</comment>
<protein>
    <recommendedName>
        <fullName evidence="5">2,5-dioxovalerate dehydrogenase</fullName>
        <ecNumber evidence="5">1.2.1.26</ecNumber>
    </recommendedName>
</protein>
<keyword evidence="8" id="KW-1185">Reference proteome</keyword>
<keyword evidence="2" id="KW-0560">Oxidoreductase</keyword>
<dbReference type="Pfam" id="PF00171">
    <property type="entry name" value="Aldedh"/>
    <property type="match status" value="1"/>
</dbReference>